<dbReference type="PANTHER" id="PTHR11827:SF47">
    <property type="entry name" value="SOLUTE CARRIER FAMILY 12 MEMBER 7"/>
    <property type="match status" value="1"/>
</dbReference>
<gene>
    <name evidence="20" type="ORF">ABG768_012898</name>
</gene>
<feature type="transmembrane region" description="Helical" evidence="17">
    <location>
        <begin position="153"/>
        <end position="180"/>
    </location>
</feature>
<dbReference type="GO" id="GO:0005886">
    <property type="term" value="C:plasma membrane"/>
    <property type="evidence" value="ECO:0007669"/>
    <property type="project" value="UniProtKB-SubCell"/>
</dbReference>
<feature type="compositionally biased region" description="Polar residues" evidence="16">
    <location>
        <begin position="42"/>
        <end position="54"/>
    </location>
</feature>
<dbReference type="Gene3D" id="1.20.1740.10">
    <property type="entry name" value="Amino acid/polyamine transporter I"/>
    <property type="match status" value="2"/>
</dbReference>
<feature type="transmembrane region" description="Helical" evidence="17">
    <location>
        <begin position="200"/>
        <end position="225"/>
    </location>
</feature>
<evidence type="ECO:0000256" key="5">
    <source>
        <dbReference type="ARBA" id="ARBA00022553"/>
    </source>
</evidence>
<keyword evidence="3" id="KW-1003">Cell membrane</keyword>
<evidence type="ECO:0000256" key="17">
    <source>
        <dbReference type="SAM" id="Phobius"/>
    </source>
</evidence>
<evidence type="ECO:0000256" key="13">
    <source>
        <dbReference type="ARBA" id="ARBA00023214"/>
    </source>
</evidence>
<evidence type="ECO:0000256" key="7">
    <source>
        <dbReference type="ARBA" id="ARBA00022847"/>
    </source>
</evidence>
<evidence type="ECO:0000256" key="6">
    <source>
        <dbReference type="ARBA" id="ARBA00022692"/>
    </source>
</evidence>
<evidence type="ECO:0000256" key="4">
    <source>
        <dbReference type="ARBA" id="ARBA00022538"/>
    </source>
</evidence>
<reference evidence="20 21" key="1">
    <citation type="submission" date="2024-05" db="EMBL/GenBank/DDBJ databases">
        <title>A high-quality chromosomal-level genome assembly of Topmouth culter (Culter alburnus).</title>
        <authorList>
            <person name="Zhao H."/>
        </authorList>
    </citation>
    <scope>NUCLEOTIDE SEQUENCE [LARGE SCALE GENOMIC DNA]</scope>
    <source>
        <strain evidence="20">CATC2023</strain>
        <tissue evidence="20">Muscle</tissue>
    </source>
</reference>
<dbReference type="GO" id="GO:0006884">
    <property type="term" value="P:cell volume homeostasis"/>
    <property type="evidence" value="ECO:0007669"/>
    <property type="project" value="TreeGrafter"/>
</dbReference>
<evidence type="ECO:0000256" key="11">
    <source>
        <dbReference type="ARBA" id="ARBA00023136"/>
    </source>
</evidence>
<dbReference type="GO" id="GO:0045202">
    <property type="term" value="C:synapse"/>
    <property type="evidence" value="ECO:0007669"/>
    <property type="project" value="GOC"/>
</dbReference>
<comment type="catalytic activity">
    <reaction evidence="15">
        <text>K(+)(in) + chloride(in) = K(+)(out) + chloride(out)</text>
        <dbReference type="Rhea" id="RHEA:72427"/>
        <dbReference type="ChEBI" id="CHEBI:17996"/>
        <dbReference type="ChEBI" id="CHEBI:29103"/>
    </reaction>
</comment>
<name>A0AAW2B0D9_CULAL</name>
<dbReference type="InterPro" id="IPR004842">
    <property type="entry name" value="SLC12A_fam"/>
</dbReference>
<organism evidence="20 21">
    <name type="scientific">Culter alburnus</name>
    <name type="common">Topmouth culter</name>
    <dbReference type="NCBI Taxonomy" id="194366"/>
    <lineage>
        <taxon>Eukaryota</taxon>
        <taxon>Metazoa</taxon>
        <taxon>Chordata</taxon>
        <taxon>Craniata</taxon>
        <taxon>Vertebrata</taxon>
        <taxon>Euteleostomi</taxon>
        <taxon>Actinopterygii</taxon>
        <taxon>Neopterygii</taxon>
        <taxon>Teleostei</taxon>
        <taxon>Ostariophysi</taxon>
        <taxon>Cypriniformes</taxon>
        <taxon>Xenocyprididae</taxon>
        <taxon>Xenocypridinae</taxon>
        <taxon>Culter</taxon>
    </lineage>
</organism>
<dbReference type="Proteomes" id="UP001479290">
    <property type="component" value="Unassembled WGS sequence"/>
</dbReference>
<feature type="transmembrane region" description="Helical" evidence="17">
    <location>
        <begin position="577"/>
        <end position="598"/>
    </location>
</feature>
<comment type="subcellular location">
    <subcellularLocation>
        <location evidence="1">Cell membrane</location>
        <topology evidence="1">Multi-pass membrane protein</topology>
    </subcellularLocation>
</comment>
<accession>A0AAW2B0D9</accession>
<dbReference type="FunFam" id="1.20.1740.10:FF:000040">
    <property type="entry name" value="Solute carrier family 12 member 6"/>
    <property type="match status" value="1"/>
</dbReference>
<keyword evidence="11 17" id="KW-0472">Membrane</keyword>
<keyword evidence="12" id="KW-0325">Glycoprotein</keyword>
<evidence type="ECO:0000313" key="21">
    <source>
        <dbReference type="Proteomes" id="UP001479290"/>
    </source>
</evidence>
<feature type="domain" description="SLC12A transporter C-terminal" evidence="19">
    <location>
        <begin position="706"/>
        <end position="824"/>
    </location>
</feature>
<keyword evidence="9 17" id="KW-1133">Transmembrane helix</keyword>
<evidence type="ECO:0000256" key="10">
    <source>
        <dbReference type="ARBA" id="ARBA00023065"/>
    </source>
</evidence>
<evidence type="ECO:0008006" key="22">
    <source>
        <dbReference type="Google" id="ProtNLM"/>
    </source>
</evidence>
<feature type="transmembrane region" description="Helical" evidence="17">
    <location>
        <begin position="271"/>
        <end position="291"/>
    </location>
</feature>
<keyword evidence="4" id="KW-0633">Potassium transport</keyword>
<feature type="transmembrane region" description="Helical" evidence="17">
    <location>
        <begin position="553"/>
        <end position="571"/>
    </location>
</feature>
<feature type="transmembrane region" description="Helical" evidence="17">
    <location>
        <begin position="453"/>
        <end position="479"/>
    </location>
</feature>
<dbReference type="InterPro" id="IPR004841">
    <property type="entry name" value="AA-permease/SLC12A_dom"/>
</dbReference>
<evidence type="ECO:0000256" key="2">
    <source>
        <dbReference type="ARBA" id="ARBA00022448"/>
    </source>
</evidence>
<keyword evidence="13" id="KW-0868">Chloride</keyword>
<dbReference type="Pfam" id="PF03522">
    <property type="entry name" value="SLC12"/>
    <property type="match status" value="2"/>
</dbReference>
<keyword evidence="6 17" id="KW-0812">Transmembrane</keyword>
<feature type="domain" description="Amino acid permease/ SLC12A" evidence="18">
    <location>
        <begin position="400"/>
        <end position="692"/>
    </location>
</feature>
<protein>
    <recommendedName>
        <fullName evidence="22">Solute carrier family 12 member 7-like</fullName>
    </recommendedName>
</protein>
<comment type="caution">
    <text evidence="20">The sequence shown here is derived from an EMBL/GenBank/DDBJ whole genome shotgun (WGS) entry which is preliminary data.</text>
</comment>
<evidence type="ECO:0000256" key="1">
    <source>
        <dbReference type="ARBA" id="ARBA00004651"/>
    </source>
</evidence>
<keyword evidence="8" id="KW-0630">Potassium</keyword>
<evidence type="ECO:0000259" key="19">
    <source>
        <dbReference type="Pfam" id="PF03522"/>
    </source>
</evidence>
<dbReference type="Pfam" id="PF00324">
    <property type="entry name" value="AA_permease"/>
    <property type="match status" value="2"/>
</dbReference>
<evidence type="ECO:0000256" key="16">
    <source>
        <dbReference type="SAM" id="MobiDB-lite"/>
    </source>
</evidence>
<evidence type="ECO:0000256" key="14">
    <source>
        <dbReference type="ARBA" id="ARBA00046331"/>
    </source>
</evidence>
<dbReference type="FunFam" id="1.20.1740.10:FF:000049">
    <property type="entry name" value="Solute carrier family 12 (potassium/chloride transporter), member 4"/>
    <property type="match status" value="1"/>
</dbReference>
<evidence type="ECO:0000259" key="18">
    <source>
        <dbReference type="Pfam" id="PF00324"/>
    </source>
</evidence>
<dbReference type="PANTHER" id="PTHR11827">
    <property type="entry name" value="SOLUTE CARRIER FAMILY 12, CATION COTRANSPORTERS"/>
    <property type="match status" value="1"/>
</dbReference>
<feature type="region of interest" description="Disordered" evidence="16">
    <location>
        <begin position="1"/>
        <end position="56"/>
    </location>
</feature>
<keyword evidence="7" id="KW-0769">Symport</keyword>
<evidence type="ECO:0000256" key="9">
    <source>
        <dbReference type="ARBA" id="ARBA00022989"/>
    </source>
</evidence>
<dbReference type="GO" id="GO:1990573">
    <property type="term" value="P:potassium ion import across plasma membrane"/>
    <property type="evidence" value="ECO:0007669"/>
    <property type="project" value="TreeGrafter"/>
</dbReference>
<evidence type="ECO:0000256" key="3">
    <source>
        <dbReference type="ARBA" id="ARBA00022475"/>
    </source>
</evidence>
<dbReference type="NCBIfam" id="TIGR00930">
    <property type="entry name" value="2a30"/>
    <property type="match status" value="1"/>
</dbReference>
<feature type="transmembrane region" description="Helical" evidence="17">
    <location>
        <begin position="246"/>
        <end position="265"/>
    </location>
</feature>
<keyword evidence="21" id="KW-1185">Reference proteome</keyword>
<evidence type="ECO:0000313" key="20">
    <source>
        <dbReference type="EMBL" id="KAK9979471.1"/>
    </source>
</evidence>
<evidence type="ECO:0000256" key="12">
    <source>
        <dbReference type="ARBA" id="ARBA00023180"/>
    </source>
</evidence>
<dbReference type="AlphaFoldDB" id="A0AAW2B0D9"/>
<evidence type="ECO:0000256" key="8">
    <source>
        <dbReference type="ARBA" id="ARBA00022958"/>
    </source>
</evidence>
<feature type="domain" description="Amino acid permease/ SLC12A" evidence="18">
    <location>
        <begin position="123"/>
        <end position="296"/>
    </location>
</feature>
<comment type="similarity">
    <text evidence="14">Belongs to the SLC12A transporter family. K/Cl co-transporter subfamily.</text>
</comment>
<keyword evidence="10" id="KW-0406">Ion transport</keyword>
<dbReference type="GO" id="GO:0015379">
    <property type="term" value="F:potassium:chloride symporter activity"/>
    <property type="evidence" value="ECO:0007669"/>
    <property type="project" value="InterPro"/>
</dbReference>
<proteinExistence type="inferred from homology"/>
<dbReference type="GO" id="GO:0055064">
    <property type="term" value="P:chloride ion homeostasis"/>
    <property type="evidence" value="ECO:0007669"/>
    <property type="project" value="TreeGrafter"/>
</dbReference>
<keyword evidence="5" id="KW-0597">Phosphoprotein</keyword>
<dbReference type="GO" id="GO:0007268">
    <property type="term" value="P:chemical synaptic transmission"/>
    <property type="evidence" value="ECO:0007669"/>
    <property type="project" value="TreeGrafter"/>
</dbReference>
<dbReference type="InterPro" id="IPR000076">
    <property type="entry name" value="KCL_cotranspt"/>
</dbReference>
<feature type="transmembrane region" description="Helical" evidence="17">
    <location>
        <begin position="118"/>
        <end position="141"/>
    </location>
</feature>
<dbReference type="InterPro" id="IPR018491">
    <property type="entry name" value="SLC12_C"/>
</dbReference>
<keyword evidence="2" id="KW-0813">Transport</keyword>
<feature type="domain" description="SLC12A transporter C-terminal" evidence="19">
    <location>
        <begin position="835"/>
        <end position="907"/>
    </location>
</feature>
<evidence type="ECO:0000256" key="15">
    <source>
        <dbReference type="ARBA" id="ARBA00047825"/>
    </source>
</evidence>
<dbReference type="PRINTS" id="PR01081">
    <property type="entry name" value="KCLTRNSPORT"/>
</dbReference>
<sequence>MPTNFTVLPVEDSPLSEPDYDGHILKEEDKEEPDTVAGPYSGENTPRETSSLISTDHDDSIYGKNMALYEDEMDSTPMVSSLLNKLANYTNITQGVIEHEEAESEDGIQRVAVNGPQMGTFIGVFLPCMQNILGVILFLRLTWIVGTAGIMEALAVVFMCCSCTMLTAISMSAIATNGVVPAGGSYYMISRALGPEFGGAVGLCFYLGTTFAGSMYILGTMEIFLTYIMPTANLFEEGPSAMQNNMRIYGTCCLAIMTLVVFVGVKYVNKLALIFLSCVVLSIMAIYAGVIQSAFKPSNFQICLLGNRTLQNSKFDKCLKTEVIDNVTHPTELWKHFCEGEFDVNATCDEYFTHNNLTEIEAVPGLLSGVISDNMWGHYGQYRAVVEKKGQSSEWVSDNTDKDILKPYVFNDIATFFTLLVGIYFPSVTGIMAGSNRSGDLRDPQRSIPTGTILAIVTTSFIYISCVVLFGACIEGVVLRDKYGDSVKKTLVVATLAWPSSWVIVIGSFFSCCGAGLQSLTGAPRILQSIARDGIMPFLQVFGHSKANGEPTWALLLTAAICEIGILIASLDAVAPILSMFFLMCYLFVNLACAVQTLLRTPNWRPRFKFYHWSLSFLGMSLSLSLMFVSSWYYALVVILIAGCTYKYIEYRGAEKEWGDGIRGLSLNAARYALIKLEEAPPHTKNWRPQLLVLLKLDSELGVKHPRLLSFTSQLKAGKGLTIVCSVLEGTYMARGAEAKLSEQNIKAAMAKEKTKGFCHVVVSSNQRDGFSHLIQSAGLGGMKHNAVLVAWPANWKQSESSLSWKNFIETVRETTEAHQALLVAKNIDTFPTNQDRLAEGTIDVWWIVHDGGLLMLLPFLLRQHKVWRKCKMRIFTVAQMDDNSIQMKKDLQMFLYHLRLDAKVEVVEMVSSV</sequence>
<feature type="transmembrane region" description="Helical" evidence="17">
    <location>
        <begin position="413"/>
        <end position="433"/>
    </location>
</feature>
<dbReference type="EMBL" id="JAWDJR010000002">
    <property type="protein sequence ID" value="KAK9979471.1"/>
    <property type="molecule type" value="Genomic_DNA"/>
</dbReference>
<dbReference type="GO" id="GO:0055075">
    <property type="term" value="P:potassium ion homeostasis"/>
    <property type="evidence" value="ECO:0007669"/>
    <property type="project" value="TreeGrafter"/>
</dbReference>